<accession>A0A1F5FAX2</accession>
<organism evidence="1 2">
    <name type="scientific">Candidatus Coatesbacteria bacterium RBG_13_66_14</name>
    <dbReference type="NCBI Taxonomy" id="1817816"/>
    <lineage>
        <taxon>Bacteria</taxon>
        <taxon>Candidatus Coatesiibacteriota</taxon>
    </lineage>
</organism>
<dbReference type="Proteomes" id="UP000177187">
    <property type="component" value="Unassembled WGS sequence"/>
</dbReference>
<dbReference type="AlphaFoldDB" id="A0A1F5FAX2"/>
<proteinExistence type="predicted"/>
<dbReference type="EMBL" id="MFAF01000066">
    <property type="protein sequence ID" value="OGD76773.1"/>
    <property type="molecule type" value="Genomic_DNA"/>
</dbReference>
<protein>
    <submittedName>
        <fullName evidence="1">Uncharacterized protein</fullName>
    </submittedName>
</protein>
<evidence type="ECO:0000313" key="2">
    <source>
        <dbReference type="Proteomes" id="UP000177187"/>
    </source>
</evidence>
<sequence length="244" mass="26401">MLKTSTGETPLPPGSLLEVTGVRESVAEIKLVSDGTTGELAWNDGSRGFFERAAGGLVELYEKDTWTALEALDLAEPLGRGWSHDAIAYAAASGDQPSGGRSREWVVAFYSNALKRILRVALSAGAQPAVQEDSPPEVPAGDFANWPLGSARLALGRPALDSPAALEAAEASDDRREDEKTRWELSRIFLVHQGDPENLGEPWLNNVTYRVFQRLAVRMNPDDEAAFTEFVVDALTGVVLTRIP</sequence>
<reference evidence="1 2" key="1">
    <citation type="journal article" date="2016" name="Nat. Commun.">
        <title>Thousands of microbial genomes shed light on interconnected biogeochemical processes in an aquifer system.</title>
        <authorList>
            <person name="Anantharaman K."/>
            <person name="Brown C.T."/>
            <person name="Hug L.A."/>
            <person name="Sharon I."/>
            <person name="Castelle C.J."/>
            <person name="Probst A.J."/>
            <person name="Thomas B.C."/>
            <person name="Singh A."/>
            <person name="Wilkins M.J."/>
            <person name="Karaoz U."/>
            <person name="Brodie E.L."/>
            <person name="Williams K.H."/>
            <person name="Hubbard S.S."/>
            <person name="Banfield J.F."/>
        </authorList>
    </citation>
    <scope>NUCLEOTIDE SEQUENCE [LARGE SCALE GENOMIC DNA]</scope>
</reference>
<gene>
    <name evidence="1" type="ORF">A2Y64_04550</name>
</gene>
<comment type="caution">
    <text evidence="1">The sequence shown here is derived from an EMBL/GenBank/DDBJ whole genome shotgun (WGS) entry which is preliminary data.</text>
</comment>
<name>A0A1F5FAX2_9BACT</name>
<evidence type="ECO:0000313" key="1">
    <source>
        <dbReference type="EMBL" id="OGD76773.1"/>
    </source>
</evidence>